<dbReference type="AlphaFoldDB" id="A0AAV8Z829"/>
<keyword evidence="3" id="KW-1185">Reference proteome</keyword>
<reference evidence="2" key="1">
    <citation type="journal article" date="2023" name="Insect Mol. Biol.">
        <title>Genome sequencing provides insights into the evolution of gene families encoding plant cell wall-degrading enzymes in longhorned beetles.</title>
        <authorList>
            <person name="Shin N.R."/>
            <person name="Okamura Y."/>
            <person name="Kirsch R."/>
            <person name="Pauchet Y."/>
        </authorList>
    </citation>
    <scope>NUCLEOTIDE SEQUENCE</scope>
    <source>
        <strain evidence="2">AMC_N1</strain>
    </source>
</reference>
<accession>A0AAV8Z829</accession>
<dbReference type="InterPro" id="IPR005312">
    <property type="entry name" value="DUF1759"/>
</dbReference>
<gene>
    <name evidence="2" type="ORF">NQ318_013712</name>
</gene>
<evidence type="ECO:0008006" key="4">
    <source>
        <dbReference type="Google" id="ProtNLM"/>
    </source>
</evidence>
<comment type="caution">
    <text evidence="2">The sequence shown here is derived from an EMBL/GenBank/DDBJ whole genome shotgun (WGS) entry which is preliminary data.</text>
</comment>
<dbReference type="Pfam" id="PF03564">
    <property type="entry name" value="DUF1759"/>
    <property type="match status" value="1"/>
</dbReference>
<evidence type="ECO:0000313" key="3">
    <source>
        <dbReference type="Proteomes" id="UP001162162"/>
    </source>
</evidence>
<dbReference type="PANTHER" id="PTHR47331">
    <property type="entry name" value="PHD-TYPE DOMAIN-CONTAINING PROTEIN"/>
    <property type="match status" value="1"/>
</dbReference>
<sequence length="588" mass="67136">MSEQLIRQRGSIKGSLTSFTKFVEAKRAEHVLSDADVVQLRDRLLRVEDLYKQFNEVQFEIEAVIDDAKLAEQHDERANFDNAYFKITAIAKIILTKYEEKDDNMSVHSSAAAFSNVASGSSSSKGVKLPVISMPKFSGSYENWLEFRETFESLVHQNEALTPIQRYHYLRASLEGSAAQVIKSVEFTAAGYEVAWQTLCDRYNNAKLLVHNHIKSIFSLDIITKETSGKIRKLVDDLSKHLRSVEQLKQNIENWDPLLIFITASKLDPKTLVEWEKYSAEIEIPTLENLKMFLRSRADLLETIEYRTNSKSINEDKRRESKQNSRSLLSTSISCYYCKKEHAIYSCEEFKNLAVDKRIEFVRKARLCANCLRDNHVTKKCKIGPCTRCKSWHNTLLHQDDHEKNTSRASESNSERQEPKATVLSSGIGKLTPSYVLLSTARVQVFDRFEKPHFARVLLDSGSQSCFITKSMCERLGLQQENANLSVFGISNARSKIQKKCDVNINSLHSDFHANITCFILSEITNVYPKFSVSTRALNIPPDLNLADPEFDKSGPIDILIGAELFWILLKSNKKRAAGTIRYYRKPN</sequence>
<dbReference type="PANTHER" id="PTHR47331:SF5">
    <property type="entry name" value="RIBONUCLEASE H"/>
    <property type="match status" value="1"/>
</dbReference>
<evidence type="ECO:0000313" key="2">
    <source>
        <dbReference type="EMBL" id="KAJ8960429.1"/>
    </source>
</evidence>
<dbReference type="Gene3D" id="2.40.70.10">
    <property type="entry name" value="Acid Proteases"/>
    <property type="match status" value="1"/>
</dbReference>
<dbReference type="Proteomes" id="UP001162162">
    <property type="component" value="Unassembled WGS sequence"/>
</dbReference>
<dbReference type="InterPro" id="IPR021109">
    <property type="entry name" value="Peptidase_aspartic_dom_sf"/>
</dbReference>
<dbReference type="EMBL" id="JAPWTK010000008">
    <property type="protein sequence ID" value="KAJ8960429.1"/>
    <property type="molecule type" value="Genomic_DNA"/>
</dbReference>
<name>A0AAV8Z829_9CUCU</name>
<evidence type="ECO:0000256" key="1">
    <source>
        <dbReference type="SAM" id="MobiDB-lite"/>
    </source>
</evidence>
<protein>
    <recommendedName>
        <fullName evidence="4">Peptidase aspartic putative domain-containing protein</fullName>
    </recommendedName>
</protein>
<organism evidence="2 3">
    <name type="scientific">Aromia moschata</name>
    <dbReference type="NCBI Taxonomy" id="1265417"/>
    <lineage>
        <taxon>Eukaryota</taxon>
        <taxon>Metazoa</taxon>
        <taxon>Ecdysozoa</taxon>
        <taxon>Arthropoda</taxon>
        <taxon>Hexapoda</taxon>
        <taxon>Insecta</taxon>
        <taxon>Pterygota</taxon>
        <taxon>Neoptera</taxon>
        <taxon>Endopterygota</taxon>
        <taxon>Coleoptera</taxon>
        <taxon>Polyphaga</taxon>
        <taxon>Cucujiformia</taxon>
        <taxon>Chrysomeloidea</taxon>
        <taxon>Cerambycidae</taxon>
        <taxon>Cerambycinae</taxon>
        <taxon>Callichromatini</taxon>
        <taxon>Aromia</taxon>
    </lineage>
</organism>
<feature type="region of interest" description="Disordered" evidence="1">
    <location>
        <begin position="400"/>
        <end position="423"/>
    </location>
</feature>
<proteinExistence type="predicted"/>